<evidence type="ECO:0000256" key="4">
    <source>
        <dbReference type="ARBA" id="ARBA00022827"/>
    </source>
</evidence>
<comment type="similarity">
    <text evidence="1">Belongs to the NADH dehydrogenase family.</text>
</comment>
<dbReference type="Pfam" id="PF22366">
    <property type="entry name" value="NDH2_C"/>
    <property type="match status" value="1"/>
</dbReference>
<dbReference type="Gene3D" id="3.50.50.100">
    <property type="match status" value="1"/>
</dbReference>
<dbReference type="EMBL" id="CAFBLZ010000044">
    <property type="protein sequence ID" value="CAB4885485.1"/>
    <property type="molecule type" value="Genomic_DNA"/>
</dbReference>
<evidence type="ECO:0000313" key="11">
    <source>
        <dbReference type="EMBL" id="CAB4885485.1"/>
    </source>
</evidence>
<keyword evidence="3" id="KW-0285">Flavoprotein</keyword>
<dbReference type="InterPro" id="IPR054585">
    <property type="entry name" value="NDH2-like_C"/>
</dbReference>
<keyword evidence="5" id="KW-0809">Transit peptide</keyword>
<dbReference type="PRINTS" id="PR00411">
    <property type="entry name" value="PNDRDTASEI"/>
</dbReference>
<feature type="domain" description="External alternative NADH-ubiquinone oxidoreductase-like C-terminal" evidence="10">
    <location>
        <begin position="347"/>
        <end position="402"/>
    </location>
</feature>
<gene>
    <name evidence="11" type="ORF">UFOPK3482_00638</name>
</gene>
<proteinExistence type="inferred from homology"/>
<accession>A0A6J7EWL6</accession>
<dbReference type="PANTHER" id="PTHR43706">
    <property type="entry name" value="NADH DEHYDROGENASE"/>
    <property type="match status" value="1"/>
</dbReference>
<evidence type="ECO:0000256" key="5">
    <source>
        <dbReference type="ARBA" id="ARBA00022946"/>
    </source>
</evidence>
<evidence type="ECO:0000259" key="10">
    <source>
        <dbReference type="Pfam" id="PF22366"/>
    </source>
</evidence>
<name>A0A6J7EWL6_9ZZZZ</name>
<evidence type="ECO:0000256" key="3">
    <source>
        <dbReference type="ARBA" id="ARBA00022630"/>
    </source>
</evidence>
<protein>
    <recommendedName>
        <fullName evidence="2">NADH:ubiquinone reductase (non-electrogenic)</fullName>
        <ecNumber evidence="2">1.6.5.9</ecNumber>
    </recommendedName>
</protein>
<evidence type="ECO:0000256" key="7">
    <source>
        <dbReference type="ARBA" id="ARBA00023027"/>
    </source>
</evidence>
<reference evidence="11" key="1">
    <citation type="submission" date="2020-05" db="EMBL/GenBank/DDBJ databases">
        <authorList>
            <person name="Chiriac C."/>
            <person name="Salcher M."/>
            <person name="Ghai R."/>
            <person name="Kavagutti S V."/>
        </authorList>
    </citation>
    <scope>NUCLEOTIDE SEQUENCE</scope>
</reference>
<dbReference type="InterPro" id="IPR036188">
    <property type="entry name" value="FAD/NAD-bd_sf"/>
</dbReference>
<keyword evidence="6" id="KW-0560">Oxidoreductase</keyword>
<dbReference type="GO" id="GO:0005739">
    <property type="term" value="C:mitochondrion"/>
    <property type="evidence" value="ECO:0007669"/>
    <property type="project" value="UniProtKB-ARBA"/>
</dbReference>
<keyword evidence="7" id="KW-0520">NAD</keyword>
<dbReference type="InterPro" id="IPR023753">
    <property type="entry name" value="FAD/NAD-binding_dom"/>
</dbReference>
<dbReference type="PANTHER" id="PTHR43706:SF47">
    <property type="entry name" value="EXTERNAL NADH-UBIQUINONE OXIDOREDUCTASE 1, MITOCHONDRIAL-RELATED"/>
    <property type="match status" value="1"/>
</dbReference>
<dbReference type="GO" id="GO:0050136">
    <property type="term" value="F:NADH dehydrogenase (quinone) (non-electrogenic) activity"/>
    <property type="evidence" value="ECO:0007669"/>
    <property type="project" value="UniProtKB-EC"/>
</dbReference>
<sequence>MSTSTRNTSAKPKVVILGAGFGGLTAARALAGKADVIVVDRHNFQTFLPLLYQVSTAGLAADHVVHPIRGALRKTNIKFRMGSPISIDHKNKNIKLDSSEVLEFDHLIVALGSVTADFGVPGVTEHGLGMKNIHEAITIRAEVMRRFEDLCRFEDETRLSIAVVGGGPTGVEMAGALAELKRGPLHHDMAHAADHIDIYLIEAGSRILPMFDEKLSARATRDLQKLGVHVRTDTAVREIKSRQIVIKNGEPIPAEVTVWAAGVKGEPTAIALNLPLAGTRVASGPTLQVTNYPHIWAIGDISGAIAPDGRFYPMVAPVALQQGKFVASQILAVANGQPLREFKYRDKGSMATIGRHKAVVQVRNFKMAGAPAWFAWLWLHLFYLLGGRNKVGTMADWTWNYLTFDRGNRHIMDSLD</sequence>
<keyword evidence="4" id="KW-0274">FAD</keyword>
<evidence type="ECO:0000256" key="6">
    <source>
        <dbReference type="ARBA" id="ARBA00023002"/>
    </source>
</evidence>
<evidence type="ECO:0000256" key="2">
    <source>
        <dbReference type="ARBA" id="ARBA00012637"/>
    </source>
</evidence>
<dbReference type="InterPro" id="IPR045024">
    <property type="entry name" value="NDH-2"/>
</dbReference>
<dbReference type="AlphaFoldDB" id="A0A6J7EWL6"/>
<evidence type="ECO:0000256" key="1">
    <source>
        <dbReference type="ARBA" id="ARBA00005272"/>
    </source>
</evidence>
<dbReference type="Pfam" id="PF07992">
    <property type="entry name" value="Pyr_redox_2"/>
    <property type="match status" value="1"/>
</dbReference>
<dbReference type="SUPFAM" id="SSF51905">
    <property type="entry name" value="FAD/NAD(P)-binding domain"/>
    <property type="match status" value="1"/>
</dbReference>
<comment type="catalytic activity">
    <reaction evidence="8">
        <text>a quinone + NADH + H(+) = a quinol + NAD(+)</text>
        <dbReference type="Rhea" id="RHEA:46160"/>
        <dbReference type="ChEBI" id="CHEBI:15378"/>
        <dbReference type="ChEBI" id="CHEBI:24646"/>
        <dbReference type="ChEBI" id="CHEBI:57540"/>
        <dbReference type="ChEBI" id="CHEBI:57945"/>
        <dbReference type="ChEBI" id="CHEBI:132124"/>
        <dbReference type="EC" id="1.6.5.9"/>
    </reaction>
</comment>
<feature type="domain" description="FAD/NAD(P)-binding" evidence="9">
    <location>
        <begin position="13"/>
        <end position="323"/>
    </location>
</feature>
<dbReference type="PRINTS" id="PR00368">
    <property type="entry name" value="FADPNR"/>
</dbReference>
<evidence type="ECO:0000256" key="8">
    <source>
        <dbReference type="ARBA" id="ARBA00047599"/>
    </source>
</evidence>
<dbReference type="EC" id="1.6.5.9" evidence="2"/>
<organism evidence="11">
    <name type="scientific">freshwater metagenome</name>
    <dbReference type="NCBI Taxonomy" id="449393"/>
    <lineage>
        <taxon>unclassified sequences</taxon>
        <taxon>metagenomes</taxon>
        <taxon>ecological metagenomes</taxon>
    </lineage>
</organism>
<evidence type="ECO:0000259" key="9">
    <source>
        <dbReference type="Pfam" id="PF07992"/>
    </source>
</evidence>